<evidence type="ECO:0000256" key="4">
    <source>
        <dbReference type="ARBA" id="ARBA00022786"/>
    </source>
</evidence>
<dbReference type="InterPro" id="IPR001841">
    <property type="entry name" value="Znf_RING"/>
</dbReference>
<evidence type="ECO:0000256" key="1">
    <source>
        <dbReference type="ARBA" id="ARBA00004906"/>
    </source>
</evidence>
<evidence type="ECO:0000256" key="7">
    <source>
        <dbReference type="SAM" id="Phobius"/>
    </source>
</evidence>
<dbReference type="GO" id="GO:0043161">
    <property type="term" value="P:proteasome-mediated ubiquitin-dependent protein catabolic process"/>
    <property type="evidence" value="ECO:0007669"/>
    <property type="project" value="TreeGrafter"/>
</dbReference>
<keyword evidence="10" id="KW-1185">Reference proteome</keyword>
<evidence type="ECO:0000313" key="9">
    <source>
        <dbReference type="EMBL" id="CAD8096925.1"/>
    </source>
</evidence>
<evidence type="ECO:0000313" key="10">
    <source>
        <dbReference type="Proteomes" id="UP000688137"/>
    </source>
</evidence>
<keyword evidence="4" id="KW-0833">Ubl conjugation pathway</keyword>
<feature type="transmembrane region" description="Helical" evidence="7">
    <location>
        <begin position="380"/>
        <end position="398"/>
    </location>
</feature>
<keyword evidence="7" id="KW-0812">Transmembrane</keyword>
<accession>A0A8S1P1W2</accession>
<dbReference type="AlphaFoldDB" id="A0A8S1P1W2"/>
<dbReference type="InterPro" id="IPR050731">
    <property type="entry name" value="HRD1_E3_ubiq-ligases"/>
</dbReference>
<evidence type="ECO:0000256" key="2">
    <source>
        <dbReference type="ARBA" id="ARBA00022723"/>
    </source>
</evidence>
<gene>
    <name evidence="9" type="ORF">PPRIM_AZ9-3.1.T1020171</name>
</gene>
<comment type="caution">
    <text evidence="9">The sequence shown here is derived from an EMBL/GenBank/DDBJ whole genome shotgun (WGS) entry which is preliminary data.</text>
</comment>
<sequence>MMILQIVAKDLSESEFVDILLNSTYKAEFLIRISDNNFDYEYRSIAQFKFIPRKDVPQNVSVWRQIGSIEINFLHLIYIEGKKVNLGQVNIALEDEPFDMNYSQRYRVWNGTTNFVQQNQYEQNLGYSEITCQIDYEIYSFYGINSFSEIYYEREEIQTCIQIMNKEMNDSKCNFFNTLILEHSVEVLQKVHAKLNPEIQAPITLPDQQQQSFSKDSMFVRIGTISFILFFQKILNKLEQLIISLISNYTYKFQISIVSFQYVKYYDYYQVVLCSNIYYKLDLFSSLLFILVTGSIYDLNHKMFLQIFEEQLIDQQKYRKIRIIAQIFFLSYFLSFYFFPLLEEYDSGYSSLLTIGFILIPQIIHNFGLRTNPIFIPKQIFGFLFIKIAPYLYSLGHLNNISQRHNYYIVIPFSVIFGEQIQYLFDVADSFKIIQKGTLSKKYHYYYKNKSQESEECAICLLNLKNEPDYQDEDQEFLLESKIQIIITPCGHKFHFTCLIIWNKLQLTCPYCRNIIPPIIQ</sequence>
<keyword evidence="7" id="KW-1133">Transmembrane helix</keyword>
<feature type="transmembrane region" description="Helical" evidence="7">
    <location>
        <begin position="348"/>
        <end position="368"/>
    </location>
</feature>
<dbReference type="PROSITE" id="PS50089">
    <property type="entry name" value="ZF_RING_2"/>
    <property type="match status" value="1"/>
</dbReference>
<evidence type="ECO:0000256" key="5">
    <source>
        <dbReference type="ARBA" id="ARBA00022833"/>
    </source>
</evidence>
<keyword evidence="3 6" id="KW-0863">Zinc-finger</keyword>
<evidence type="ECO:0000259" key="8">
    <source>
        <dbReference type="PROSITE" id="PS50089"/>
    </source>
</evidence>
<dbReference type="InterPro" id="IPR024766">
    <property type="entry name" value="Znf_RING_H2"/>
</dbReference>
<reference evidence="9" key="1">
    <citation type="submission" date="2021-01" db="EMBL/GenBank/DDBJ databases">
        <authorList>
            <consortium name="Genoscope - CEA"/>
            <person name="William W."/>
        </authorList>
    </citation>
    <scope>NUCLEOTIDE SEQUENCE</scope>
</reference>
<comment type="pathway">
    <text evidence="1">Protein modification; protein ubiquitination.</text>
</comment>
<protein>
    <recommendedName>
        <fullName evidence="8">RING-type domain-containing protein</fullName>
    </recommendedName>
</protein>
<keyword evidence="7" id="KW-0472">Membrane</keyword>
<evidence type="ECO:0000256" key="3">
    <source>
        <dbReference type="ARBA" id="ARBA00022771"/>
    </source>
</evidence>
<dbReference type="GO" id="GO:0008270">
    <property type="term" value="F:zinc ion binding"/>
    <property type="evidence" value="ECO:0007669"/>
    <property type="project" value="UniProtKB-KW"/>
</dbReference>
<dbReference type="SMART" id="SM00184">
    <property type="entry name" value="RING"/>
    <property type="match status" value="1"/>
</dbReference>
<proteinExistence type="predicted"/>
<keyword evidence="5" id="KW-0862">Zinc</keyword>
<keyword evidence="2" id="KW-0479">Metal-binding</keyword>
<dbReference type="GO" id="GO:0012505">
    <property type="term" value="C:endomembrane system"/>
    <property type="evidence" value="ECO:0007669"/>
    <property type="project" value="TreeGrafter"/>
</dbReference>
<dbReference type="Proteomes" id="UP000688137">
    <property type="component" value="Unassembled WGS sequence"/>
</dbReference>
<evidence type="ECO:0000256" key="6">
    <source>
        <dbReference type="PROSITE-ProRule" id="PRU00175"/>
    </source>
</evidence>
<organism evidence="9 10">
    <name type="scientific">Paramecium primaurelia</name>
    <dbReference type="NCBI Taxonomy" id="5886"/>
    <lineage>
        <taxon>Eukaryota</taxon>
        <taxon>Sar</taxon>
        <taxon>Alveolata</taxon>
        <taxon>Ciliophora</taxon>
        <taxon>Intramacronucleata</taxon>
        <taxon>Oligohymenophorea</taxon>
        <taxon>Peniculida</taxon>
        <taxon>Parameciidae</taxon>
        <taxon>Paramecium</taxon>
    </lineage>
</organism>
<dbReference type="GO" id="GO:0061630">
    <property type="term" value="F:ubiquitin protein ligase activity"/>
    <property type="evidence" value="ECO:0007669"/>
    <property type="project" value="TreeGrafter"/>
</dbReference>
<dbReference type="PANTHER" id="PTHR22763">
    <property type="entry name" value="RING ZINC FINGER PROTEIN"/>
    <property type="match status" value="1"/>
</dbReference>
<name>A0A8S1P1W2_PARPR</name>
<dbReference type="Pfam" id="PF12678">
    <property type="entry name" value="zf-rbx1"/>
    <property type="match status" value="1"/>
</dbReference>
<dbReference type="EMBL" id="CAJJDM010000105">
    <property type="protein sequence ID" value="CAD8096925.1"/>
    <property type="molecule type" value="Genomic_DNA"/>
</dbReference>
<feature type="transmembrane region" description="Helical" evidence="7">
    <location>
        <begin position="321"/>
        <end position="342"/>
    </location>
</feature>
<feature type="domain" description="RING-type" evidence="8">
    <location>
        <begin position="457"/>
        <end position="513"/>
    </location>
</feature>